<name>A0A2C5ZDR1_9HYPO</name>
<dbReference type="InterPro" id="IPR050314">
    <property type="entry name" value="Glycosyl_Hydrlase_18"/>
</dbReference>
<evidence type="ECO:0000256" key="1">
    <source>
        <dbReference type="ARBA" id="ARBA00008682"/>
    </source>
</evidence>
<dbReference type="GO" id="GO:0005576">
    <property type="term" value="C:extracellular region"/>
    <property type="evidence" value="ECO:0007669"/>
    <property type="project" value="TreeGrafter"/>
</dbReference>
<feature type="domain" description="GH18" evidence="4">
    <location>
        <begin position="25"/>
        <end position="401"/>
    </location>
</feature>
<dbReference type="AlphaFoldDB" id="A0A2C5ZDR1"/>
<dbReference type="InterPro" id="IPR017853">
    <property type="entry name" value="GH"/>
</dbReference>
<dbReference type="Proteomes" id="UP000224854">
    <property type="component" value="Unassembled WGS sequence"/>
</dbReference>
<dbReference type="SUPFAM" id="SSF54556">
    <property type="entry name" value="Chitinase insertion domain"/>
    <property type="match status" value="1"/>
</dbReference>
<dbReference type="SUPFAM" id="SSF51445">
    <property type="entry name" value="(Trans)glycosidases"/>
    <property type="match status" value="1"/>
</dbReference>
<protein>
    <recommendedName>
        <fullName evidence="2">chitinase</fullName>
        <ecNumber evidence="2">3.2.1.14</ecNumber>
    </recommendedName>
</protein>
<evidence type="ECO:0000313" key="6">
    <source>
        <dbReference type="Proteomes" id="UP000224854"/>
    </source>
</evidence>
<comment type="caution">
    <text evidence="5">The sequence shown here is derived from an EMBL/GenBank/DDBJ whole genome shotgun (WGS) entry which is preliminary data.</text>
</comment>
<reference evidence="5 6" key="1">
    <citation type="submission" date="2017-06" db="EMBL/GenBank/DDBJ databases">
        <title>Ant-infecting Ophiocordyceps genomes reveal a high diversity of potential behavioral manipulation genes and a possible major role for enterotoxins.</title>
        <authorList>
            <person name="De Bekker C."/>
            <person name="Evans H.C."/>
            <person name="Brachmann A."/>
            <person name="Hughes D.P."/>
        </authorList>
    </citation>
    <scope>NUCLEOTIDE SEQUENCE [LARGE SCALE GENOMIC DNA]</scope>
    <source>
        <strain evidence="5 6">1348a</strain>
    </source>
</reference>
<evidence type="ECO:0000256" key="3">
    <source>
        <dbReference type="SAM" id="SignalP"/>
    </source>
</evidence>
<proteinExistence type="inferred from homology"/>
<dbReference type="OrthoDB" id="76388at2759"/>
<dbReference type="Gene3D" id="3.10.50.10">
    <property type="match status" value="1"/>
</dbReference>
<feature type="chain" id="PRO_5012632230" description="chitinase" evidence="3">
    <location>
        <begin position="24"/>
        <end position="401"/>
    </location>
</feature>
<dbReference type="SMART" id="SM00636">
    <property type="entry name" value="Glyco_18"/>
    <property type="match status" value="1"/>
</dbReference>
<evidence type="ECO:0000259" key="4">
    <source>
        <dbReference type="PROSITE" id="PS51910"/>
    </source>
</evidence>
<evidence type="ECO:0000313" key="5">
    <source>
        <dbReference type="EMBL" id="PHH77331.1"/>
    </source>
</evidence>
<dbReference type="InterPro" id="IPR001223">
    <property type="entry name" value="Glyco_hydro18_cat"/>
</dbReference>
<comment type="similarity">
    <text evidence="1">Belongs to the glycosyl hydrolase 18 family. Chitinase class V subfamily.</text>
</comment>
<dbReference type="GO" id="GO:0006032">
    <property type="term" value="P:chitin catabolic process"/>
    <property type="evidence" value="ECO:0007669"/>
    <property type="project" value="TreeGrafter"/>
</dbReference>
<dbReference type="GO" id="GO:0008843">
    <property type="term" value="F:endochitinase activity"/>
    <property type="evidence" value="ECO:0007669"/>
    <property type="project" value="UniProtKB-EC"/>
</dbReference>
<sequence>MQLEKLYTQVGLVLLALLHGSFCQPVLFGFLQAETLKPESKIDYSRYTHINLGFSLPQDNGTWTYDGESTLPSLVEEIHGKGAKVLMSFGGYSGSAHFSNIVKDTAIRDSFAKNIVDYVRTNNLDGADIDWEFPGTGDNCNAFDKDNDAPNFLKFLQDMRQKFDTEFPDAKKLITLAVRVQPFQGPDGAPMTDVSEFAKVVDYAALMQYDINGAWLNITGPNAPLNFEKDKATQLSFASTINEWTMAGWPAKQLTAGFAFYGHSMSALEDMTLDPTNQYKPHSQVVPSGDSLDSLSTDPCTNKTSFSGTWRFDNLVKQGVLADAVTAKEPWVRQFDDTTKTPWLFNRENKTYISYDDPESIKEKVVFAAEKGLAGGMVWSIEMDTEDQALTRAILDNWPSK</sequence>
<evidence type="ECO:0000256" key="2">
    <source>
        <dbReference type="ARBA" id="ARBA00012729"/>
    </source>
</evidence>
<feature type="signal peptide" evidence="3">
    <location>
        <begin position="1"/>
        <end position="23"/>
    </location>
</feature>
<gene>
    <name evidence="5" type="ORF">CDD82_3564</name>
</gene>
<dbReference type="EMBL" id="NJEU01000274">
    <property type="protein sequence ID" value="PHH77331.1"/>
    <property type="molecule type" value="Genomic_DNA"/>
</dbReference>
<dbReference type="Pfam" id="PF00704">
    <property type="entry name" value="Glyco_hydro_18"/>
    <property type="match status" value="1"/>
</dbReference>
<dbReference type="GO" id="GO:0005975">
    <property type="term" value="P:carbohydrate metabolic process"/>
    <property type="evidence" value="ECO:0007669"/>
    <property type="project" value="InterPro"/>
</dbReference>
<dbReference type="InterPro" id="IPR011583">
    <property type="entry name" value="Chitinase_II/V-like_cat"/>
</dbReference>
<dbReference type="InterPro" id="IPR029070">
    <property type="entry name" value="Chitinase_insertion_sf"/>
</dbReference>
<dbReference type="PANTHER" id="PTHR11177">
    <property type="entry name" value="CHITINASE"/>
    <property type="match status" value="1"/>
</dbReference>
<keyword evidence="3" id="KW-0732">Signal</keyword>
<organism evidence="5 6">
    <name type="scientific">Ophiocordyceps australis</name>
    <dbReference type="NCBI Taxonomy" id="1399860"/>
    <lineage>
        <taxon>Eukaryota</taxon>
        <taxon>Fungi</taxon>
        <taxon>Dikarya</taxon>
        <taxon>Ascomycota</taxon>
        <taxon>Pezizomycotina</taxon>
        <taxon>Sordariomycetes</taxon>
        <taxon>Hypocreomycetidae</taxon>
        <taxon>Hypocreales</taxon>
        <taxon>Ophiocordycipitaceae</taxon>
        <taxon>Ophiocordyceps</taxon>
    </lineage>
</organism>
<dbReference type="PROSITE" id="PS51910">
    <property type="entry name" value="GH18_2"/>
    <property type="match status" value="1"/>
</dbReference>
<accession>A0A2C5ZDR1</accession>
<keyword evidence="6" id="KW-1185">Reference proteome</keyword>
<dbReference type="EC" id="3.2.1.14" evidence="2"/>
<dbReference type="GO" id="GO:0008061">
    <property type="term" value="F:chitin binding"/>
    <property type="evidence" value="ECO:0007669"/>
    <property type="project" value="InterPro"/>
</dbReference>
<dbReference type="Gene3D" id="3.20.20.80">
    <property type="entry name" value="Glycosidases"/>
    <property type="match status" value="1"/>
</dbReference>
<dbReference type="PANTHER" id="PTHR11177:SF392">
    <property type="entry name" value="HAP41P"/>
    <property type="match status" value="1"/>
</dbReference>